<name>A0ACC1PMJ0_9PEZI</name>
<dbReference type="EMBL" id="JAPDGR010000186">
    <property type="protein sequence ID" value="KAJ2994100.1"/>
    <property type="molecule type" value="Genomic_DNA"/>
</dbReference>
<keyword evidence="2" id="KW-1185">Reference proteome</keyword>
<dbReference type="Proteomes" id="UP001143856">
    <property type="component" value="Unassembled WGS sequence"/>
</dbReference>
<reference evidence="1" key="1">
    <citation type="submission" date="2022-10" db="EMBL/GenBank/DDBJ databases">
        <title>Genome Sequence of Xylaria curta.</title>
        <authorList>
            <person name="Buettner E."/>
        </authorList>
    </citation>
    <scope>NUCLEOTIDE SEQUENCE</scope>
    <source>
        <strain evidence="1">Babe10</strain>
    </source>
</reference>
<proteinExistence type="predicted"/>
<gene>
    <name evidence="1" type="ORF">NUW58_g1646</name>
</gene>
<protein>
    <submittedName>
        <fullName evidence="1">Uncharacterized protein</fullName>
    </submittedName>
</protein>
<comment type="caution">
    <text evidence="1">The sequence shown here is derived from an EMBL/GenBank/DDBJ whole genome shotgun (WGS) entry which is preliminary data.</text>
</comment>
<organism evidence="1 2">
    <name type="scientific">Xylaria curta</name>
    <dbReference type="NCBI Taxonomy" id="42375"/>
    <lineage>
        <taxon>Eukaryota</taxon>
        <taxon>Fungi</taxon>
        <taxon>Dikarya</taxon>
        <taxon>Ascomycota</taxon>
        <taxon>Pezizomycotina</taxon>
        <taxon>Sordariomycetes</taxon>
        <taxon>Xylariomycetidae</taxon>
        <taxon>Xylariales</taxon>
        <taxon>Xylariaceae</taxon>
        <taxon>Xylaria</taxon>
    </lineage>
</organism>
<accession>A0ACC1PMJ0</accession>
<evidence type="ECO:0000313" key="2">
    <source>
        <dbReference type="Proteomes" id="UP001143856"/>
    </source>
</evidence>
<evidence type="ECO:0000313" key="1">
    <source>
        <dbReference type="EMBL" id="KAJ2994100.1"/>
    </source>
</evidence>
<sequence>MKPTEVDIVFDETNNEDSGVTATLCQWITSLRKEDILTPVRGSDEWCFHSGDRVGRLSQRRAASLCKRGASCPPALLAASQAKNRGARGHKQDGRSPSAHELTSTVSGIDFLIAAVIGFETSPPTASSRLLGLSADDAEPAIGTACTQAGGLMAAQHEWMTKRVQHAFAARNGLFGSLLALVAFDDGVDVEETVQLPRGFDPPITDEEIRFKYRKLATSVIDQQRAETAEKLVLGLEQLEDVSELTRELAKPTERVLG</sequence>